<dbReference type="SUPFAM" id="SSF51182">
    <property type="entry name" value="RmlC-like cupins"/>
    <property type="match status" value="1"/>
</dbReference>
<dbReference type="GO" id="GO:0003700">
    <property type="term" value="F:DNA-binding transcription factor activity"/>
    <property type="evidence" value="ECO:0007669"/>
    <property type="project" value="TreeGrafter"/>
</dbReference>
<dbReference type="Gene3D" id="1.10.260.40">
    <property type="entry name" value="lambda repressor-like DNA-binding domains"/>
    <property type="match status" value="1"/>
</dbReference>
<dbReference type="InterPro" id="IPR014710">
    <property type="entry name" value="RmlC-like_jellyroll"/>
</dbReference>
<proteinExistence type="predicted"/>
<feature type="domain" description="HTH cro/C1-type" evidence="2">
    <location>
        <begin position="15"/>
        <end position="69"/>
    </location>
</feature>
<keyword evidence="4" id="KW-1185">Reference proteome</keyword>
<keyword evidence="1" id="KW-0238">DNA-binding</keyword>
<dbReference type="EMBL" id="FZMO01000290">
    <property type="protein sequence ID" value="SNQ49670.1"/>
    <property type="molecule type" value="Genomic_DNA"/>
</dbReference>
<dbReference type="CDD" id="cd02209">
    <property type="entry name" value="cupin_XRE_C"/>
    <property type="match status" value="1"/>
</dbReference>
<dbReference type="CDD" id="cd00093">
    <property type="entry name" value="HTH_XRE"/>
    <property type="match status" value="1"/>
</dbReference>
<reference evidence="3 4" key="1">
    <citation type="submission" date="2017-06" db="EMBL/GenBank/DDBJ databases">
        <authorList>
            <person name="Kim H.J."/>
            <person name="Triplett B.A."/>
        </authorList>
    </citation>
    <scope>NUCLEOTIDE SEQUENCE [LARGE SCALE GENOMIC DNA]</scope>
    <source>
        <strain evidence="3">FRACA_ARgP5</strain>
    </source>
</reference>
<accession>A0A2I2KVI2</accession>
<dbReference type="SUPFAM" id="SSF47413">
    <property type="entry name" value="lambda repressor-like DNA-binding domains"/>
    <property type="match status" value="1"/>
</dbReference>
<dbReference type="InterPro" id="IPR050807">
    <property type="entry name" value="TransReg_Diox_bact_type"/>
</dbReference>
<dbReference type="InterPro" id="IPR013096">
    <property type="entry name" value="Cupin_2"/>
</dbReference>
<dbReference type="Pfam" id="PF13560">
    <property type="entry name" value="HTH_31"/>
    <property type="match status" value="1"/>
</dbReference>
<protein>
    <submittedName>
        <fullName evidence="3">Putative transcriptional regulator</fullName>
    </submittedName>
</protein>
<dbReference type="GO" id="GO:0003677">
    <property type="term" value="F:DNA binding"/>
    <property type="evidence" value="ECO:0007669"/>
    <property type="project" value="UniProtKB-KW"/>
</dbReference>
<dbReference type="AlphaFoldDB" id="A0A2I2KVI2"/>
<evidence type="ECO:0000313" key="4">
    <source>
        <dbReference type="Proteomes" id="UP000234331"/>
    </source>
</evidence>
<evidence type="ECO:0000259" key="2">
    <source>
        <dbReference type="PROSITE" id="PS50943"/>
    </source>
</evidence>
<evidence type="ECO:0000256" key="1">
    <source>
        <dbReference type="ARBA" id="ARBA00023125"/>
    </source>
</evidence>
<name>A0A2I2KVI2_9ACTN</name>
<evidence type="ECO:0000313" key="3">
    <source>
        <dbReference type="EMBL" id="SNQ49670.1"/>
    </source>
</evidence>
<dbReference type="InterPro" id="IPR001387">
    <property type="entry name" value="Cro/C1-type_HTH"/>
</dbReference>
<dbReference type="PROSITE" id="PS50943">
    <property type="entry name" value="HTH_CROC1"/>
    <property type="match status" value="1"/>
</dbReference>
<dbReference type="SMART" id="SM00530">
    <property type="entry name" value="HTH_XRE"/>
    <property type="match status" value="1"/>
</dbReference>
<dbReference type="InterPro" id="IPR011051">
    <property type="entry name" value="RmlC_Cupin_sf"/>
</dbReference>
<organism evidence="3 4">
    <name type="scientific">Frankia canadensis</name>
    <dbReference type="NCBI Taxonomy" id="1836972"/>
    <lineage>
        <taxon>Bacteria</taxon>
        <taxon>Bacillati</taxon>
        <taxon>Actinomycetota</taxon>
        <taxon>Actinomycetes</taxon>
        <taxon>Frankiales</taxon>
        <taxon>Frankiaceae</taxon>
        <taxon>Frankia</taxon>
    </lineage>
</organism>
<dbReference type="Pfam" id="PF07883">
    <property type="entry name" value="Cupin_2"/>
    <property type="match status" value="1"/>
</dbReference>
<dbReference type="Proteomes" id="UP000234331">
    <property type="component" value="Unassembled WGS sequence"/>
</dbReference>
<dbReference type="InterPro" id="IPR010982">
    <property type="entry name" value="Lambda_DNA-bd_dom_sf"/>
</dbReference>
<gene>
    <name evidence="3" type="ORF">FRACA_360022</name>
</gene>
<dbReference type="PANTHER" id="PTHR46797">
    <property type="entry name" value="HTH-TYPE TRANSCRIPTIONAL REGULATOR"/>
    <property type="match status" value="1"/>
</dbReference>
<sequence length="195" mass="21321">MPGEQALERVIAARVREYRLAAALSVAELARRSKLSKAMLSKIENAQTSCSLSTLSRLAGGLGVPVTALFRGVDDEREAVFVPAGHGARILRHGNRVGHLYELLGTLRGGHRRMEPMLVTLSEPAEVFPLFQHEGTEFLYLLEGVLEYGHGEARYLLRPGDALMFDGLGPHGPVRLIELPIRFLSITAYGSHDGP</sequence>
<dbReference type="Gene3D" id="2.60.120.10">
    <property type="entry name" value="Jelly Rolls"/>
    <property type="match status" value="1"/>
</dbReference>
<dbReference type="GO" id="GO:0005829">
    <property type="term" value="C:cytosol"/>
    <property type="evidence" value="ECO:0007669"/>
    <property type="project" value="TreeGrafter"/>
</dbReference>
<dbReference type="PANTHER" id="PTHR46797:SF1">
    <property type="entry name" value="METHYLPHOSPHONATE SYNTHASE"/>
    <property type="match status" value="1"/>
</dbReference>